<protein>
    <submittedName>
        <fullName evidence="1">DUF1223 domain-containing protein</fullName>
    </submittedName>
</protein>
<gene>
    <name evidence="1" type="ORF">FYK34_13255</name>
</gene>
<organism evidence="1 2">
    <name type="scientific">Chromobacterium paludis</name>
    <dbReference type="NCBI Taxonomy" id="2605945"/>
    <lineage>
        <taxon>Bacteria</taxon>
        <taxon>Pseudomonadati</taxon>
        <taxon>Pseudomonadota</taxon>
        <taxon>Betaproteobacteria</taxon>
        <taxon>Neisseriales</taxon>
        <taxon>Chromobacteriaceae</taxon>
        <taxon>Chromobacterium</taxon>
    </lineage>
</organism>
<name>A0A5C1DKF4_9NEIS</name>
<dbReference type="AlphaFoldDB" id="A0A5C1DKF4"/>
<dbReference type="EMBL" id="CP043473">
    <property type="protein sequence ID" value="QEL56459.1"/>
    <property type="molecule type" value="Genomic_DNA"/>
</dbReference>
<evidence type="ECO:0000313" key="1">
    <source>
        <dbReference type="EMBL" id="QEL56459.1"/>
    </source>
</evidence>
<dbReference type="PANTHER" id="PTHR36057">
    <property type="match status" value="1"/>
</dbReference>
<keyword evidence="2" id="KW-1185">Reference proteome</keyword>
<proteinExistence type="predicted"/>
<dbReference type="Proteomes" id="UP000322079">
    <property type="component" value="Chromosome"/>
</dbReference>
<dbReference type="Pfam" id="PF06764">
    <property type="entry name" value="DUF1223"/>
    <property type="match status" value="1"/>
</dbReference>
<dbReference type="PANTHER" id="PTHR36057:SF1">
    <property type="entry name" value="LIPOPROTEIN LIPID ATTACHMENT SITE-LIKE PROTEIN, PUTATIVE (DUF1223)-RELATED"/>
    <property type="match status" value="1"/>
</dbReference>
<accession>A0A5C1DKF4</accession>
<dbReference type="InterPro" id="IPR010634">
    <property type="entry name" value="DUF1223"/>
</dbReference>
<dbReference type="KEGG" id="chrm:FYK34_13255"/>
<reference evidence="1 2" key="1">
    <citation type="submission" date="2019-08" db="EMBL/GenBank/DDBJ databases">
        <title>Chromobacterium paludis, a novel bacterium isolated from a Maryland marsh pond.</title>
        <authorList>
            <person name="Blackburn M.B."/>
            <person name="Gundersen-Rindal D.E."/>
        </authorList>
    </citation>
    <scope>NUCLEOTIDE SEQUENCE [LARGE SCALE GENOMIC DNA]</scope>
    <source>
        <strain evidence="2">IIBBL 257-1</strain>
    </source>
</reference>
<dbReference type="InterPro" id="IPR036249">
    <property type="entry name" value="Thioredoxin-like_sf"/>
</dbReference>
<dbReference type="SUPFAM" id="SSF52833">
    <property type="entry name" value="Thioredoxin-like"/>
    <property type="match status" value="1"/>
</dbReference>
<dbReference type="PROSITE" id="PS51318">
    <property type="entry name" value="TAT"/>
    <property type="match status" value="1"/>
</dbReference>
<evidence type="ECO:0000313" key="2">
    <source>
        <dbReference type="Proteomes" id="UP000322079"/>
    </source>
</evidence>
<dbReference type="InterPro" id="IPR006311">
    <property type="entry name" value="TAT_signal"/>
</dbReference>
<sequence length="282" mass="29872">MAALSFLSVSNLLLFRLIREDRIVEGVQMRRFLKAGAGLLLLGALTQACAAPSCLAQAESRGRVSLLELYTSEGCSSCPPADEWLAGLASAGLGLRQVVPLAFHVDYWDALGWRDRFANADYSRRQRDAAARDGRAVVYTPQLRLNGRDVALSGYADLRKVLPMDAAAPSLWLSLAPSGDGVEATVALRSAAPPAARLMLALYENGLQSRVLAGENAGRRLRHDAVVRALAGPLALTDGKTQLRRLLVFAPGQRAAASGVAAWLEDESGRPLQAVAAACGGG</sequence>